<feature type="compositionally biased region" description="Acidic residues" evidence="1">
    <location>
        <begin position="74"/>
        <end position="92"/>
    </location>
</feature>
<feature type="transmembrane region" description="Helical" evidence="2">
    <location>
        <begin position="7"/>
        <end position="25"/>
    </location>
</feature>
<keyword evidence="2" id="KW-1133">Transmembrane helix</keyword>
<dbReference type="EMBL" id="VUMB01000002">
    <property type="protein sequence ID" value="MSS38996.1"/>
    <property type="molecule type" value="Genomic_DNA"/>
</dbReference>
<evidence type="ECO:0000313" key="3">
    <source>
        <dbReference type="EMBL" id="MSS38996.1"/>
    </source>
</evidence>
<evidence type="ECO:0000256" key="1">
    <source>
        <dbReference type="SAM" id="MobiDB-lite"/>
    </source>
</evidence>
<proteinExistence type="predicted"/>
<sequence length="131" mass="14427">MQTKGRIMLMVIAGGYLAYLGGGLVTDAMKEKPENYILYTVVGVLFLIIGAACCLFNLKKYIKHEYRDPFKDAIEEDGASEEDAEPSDDTVSVEEKENISVKESETSDESDGINSCGEEQTIEQDNSGKED</sequence>
<name>A0A844F451_CLOSV</name>
<feature type="transmembrane region" description="Helical" evidence="2">
    <location>
        <begin position="37"/>
        <end position="58"/>
    </location>
</feature>
<accession>A0A844F451</accession>
<gene>
    <name evidence="3" type="ORF">FYJ37_01185</name>
</gene>
<evidence type="ECO:0000256" key="2">
    <source>
        <dbReference type="SAM" id="Phobius"/>
    </source>
</evidence>
<comment type="caution">
    <text evidence="3">The sequence shown here is derived from an EMBL/GenBank/DDBJ whole genome shotgun (WGS) entry which is preliminary data.</text>
</comment>
<feature type="region of interest" description="Disordered" evidence="1">
    <location>
        <begin position="73"/>
        <end position="131"/>
    </location>
</feature>
<dbReference type="Proteomes" id="UP000462363">
    <property type="component" value="Unassembled WGS sequence"/>
</dbReference>
<keyword evidence="2" id="KW-0472">Membrane</keyword>
<evidence type="ECO:0000313" key="4">
    <source>
        <dbReference type="Proteomes" id="UP000462363"/>
    </source>
</evidence>
<feature type="compositionally biased region" description="Basic and acidic residues" evidence="1">
    <location>
        <begin position="93"/>
        <end position="105"/>
    </location>
</feature>
<dbReference type="GeneID" id="62697523"/>
<dbReference type="AlphaFoldDB" id="A0A844F451"/>
<keyword evidence="2" id="KW-0812">Transmembrane</keyword>
<dbReference type="RefSeq" id="WP_004605165.1">
    <property type="nucleotide sequence ID" value="NZ_AP024846.1"/>
</dbReference>
<reference evidence="3 4" key="1">
    <citation type="submission" date="2019-08" db="EMBL/GenBank/DDBJ databases">
        <title>In-depth cultivation of the pig gut microbiome towards novel bacterial diversity and tailored functional studies.</title>
        <authorList>
            <person name="Wylensek D."/>
            <person name="Hitch T.C.A."/>
            <person name="Clavel T."/>
        </authorList>
    </citation>
    <scope>NUCLEOTIDE SEQUENCE [LARGE SCALE GENOMIC DNA]</scope>
    <source>
        <strain evidence="3 4">BL-389-WT-3D</strain>
    </source>
</reference>
<organism evidence="3 4">
    <name type="scientific">Clostridium scindens (strain JCM 10418 / VPI 12708)</name>
    <dbReference type="NCBI Taxonomy" id="29347"/>
    <lineage>
        <taxon>Bacteria</taxon>
        <taxon>Bacillati</taxon>
        <taxon>Bacillota</taxon>
        <taxon>Clostridia</taxon>
        <taxon>Lachnospirales</taxon>
        <taxon>Lachnospiraceae</taxon>
    </lineage>
</organism>
<protein>
    <submittedName>
        <fullName evidence="3">Uncharacterized protein</fullName>
    </submittedName>
</protein>